<dbReference type="Gene3D" id="1.10.10.10">
    <property type="entry name" value="Winged helix-like DNA-binding domain superfamily/Winged helix DNA-binding domain"/>
    <property type="match status" value="1"/>
</dbReference>
<name>A0ABT4A7A6_9BACT</name>
<dbReference type="InterPro" id="IPR036388">
    <property type="entry name" value="WH-like_DNA-bd_sf"/>
</dbReference>
<proteinExistence type="predicted"/>
<dbReference type="EMBL" id="JAPNKA010000001">
    <property type="protein sequence ID" value="MCY1076839.1"/>
    <property type="molecule type" value="Genomic_DNA"/>
</dbReference>
<accession>A0ABT4A7A6</accession>
<dbReference type="Proteomes" id="UP001207654">
    <property type="component" value="Unassembled WGS sequence"/>
</dbReference>
<dbReference type="NCBIfam" id="TIGR01764">
    <property type="entry name" value="excise"/>
    <property type="match status" value="1"/>
</dbReference>
<dbReference type="InterPro" id="IPR010093">
    <property type="entry name" value="SinI_DNA-bd"/>
</dbReference>
<dbReference type="Pfam" id="PF12728">
    <property type="entry name" value="HTH_17"/>
    <property type="match status" value="1"/>
</dbReference>
<sequence length="62" mass="7126">MTTAEPWASVEDVAKRLGVAKDSVYRWIEARKLPAHRIGRLWKFKLSEVDEWVRAGGAQEDD</sequence>
<dbReference type="SUPFAM" id="SSF46955">
    <property type="entry name" value="Putative DNA-binding domain"/>
    <property type="match status" value="1"/>
</dbReference>
<gene>
    <name evidence="2" type="ORF">OV287_20370</name>
</gene>
<evidence type="ECO:0000313" key="3">
    <source>
        <dbReference type="Proteomes" id="UP001207654"/>
    </source>
</evidence>
<organism evidence="2 3">
    <name type="scientific">Archangium lansingense</name>
    <dbReference type="NCBI Taxonomy" id="2995310"/>
    <lineage>
        <taxon>Bacteria</taxon>
        <taxon>Pseudomonadati</taxon>
        <taxon>Myxococcota</taxon>
        <taxon>Myxococcia</taxon>
        <taxon>Myxococcales</taxon>
        <taxon>Cystobacterineae</taxon>
        <taxon>Archangiaceae</taxon>
        <taxon>Archangium</taxon>
    </lineage>
</organism>
<evidence type="ECO:0000313" key="2">
    <source>
        <dbReference type="EMBL" id="MCY1076839.1"/>
    </source>
</evidence>
<feature type="domain" description="Helix-turn-helix" evidence="1">
    <location>
        <begin position="9"/>
        <end position="55"/>
    </location>
</feature>
<evidence type="ECO:0000259" key="1">
    <source>
        <dbReference type="Pfam" id="PF12728"/>
    </source>
</evidence>
<dbReference type="RefSeq" id="WP_267535700.1">
    <property type="nucleotide sequence ID" value="NZ_JAPNKA010000001.1"/>
</dbReference>
<protein>
    <submittedName>
        <fullName evidence="2">Helix-turn-helix domain-containing protein</fullName>
    </submittedName>
</protein>
<dbReference type="InterPro" id="IPR041657">
    <property type="entry name" value="HTH_17"/>
</dbReference>
<keyword evidence="3" id="KW-1185">Reference proteome</keyword>
<reference evidence="2 3" key="1">
    <citation type="submission" date="2022-11" db="EMBL/GenBank/DDBJ databases">
        <title>Minimal conservation of predation-associated metabolite biosynthetic gene clusters underscores biosynthetic potential of Myxococcota including descriptions for ten novel species: Archangium lansinium sp. nov., Myxococcus landrumus sp. nov., Nannocystis bai.</title>
        <authorList>
            <person name="Ahearne A."/>
            <person name="Stevens C."/>
            <person name="Phillips K."/>
        </authorList>
    </citation>
    <scope>NUCLEOTIDE SEQUENCE [LARGE SCALE GENOMIC DNA]</scope>
    <source>
        <strain evidence="2 3">MIWBW</strain>
    </source>
</reference>
<comment type="caution">
    <text evidence="2">The sequence shown here is derived from an EMBL/GenBank/DDBJ whole genome shotgun (WGS) entry which is preliminary data.</text>
</comment>
<dbReference type="InterPro" id="IPR009061">
    <property type="entry name" value="DNA-bd_dom_put_sf"/>
</dbReference>